<proteinExistence type="predicted"/>
<protein>
    <submittedName>
        <fullName evidence="2">Cation transport ATPase</fullName>
    </submittedName>
</protein>
<feature type="non-terminal residue" evidence="2">
    <location>
        <position position="89"/>
    </location>
</feature>
<name>S2S5F1_LACPA</name>
<accession>S2S5F1</accession>
<evidence type="ECO:0000313" key="2">
    <source>
        <dbReference type="EMBL" id="EPC84594.1"/>
    </source>
</evidence>
<dbReference type="AlphaFoldDB" id="S2S5F1"/>
<dbReference type="Proteomes" id="UP000014243">
    <property type="component" value="Unassembled WGS sequence"/>
</dbReference>
<evidence type="ECO:0000313" key="3">
    <source>
        <dbReference type="Proteomes" id="UP000014243"/>
    </source>
</evidence>
<feature type="compositionally biased region" description="Basic and acidic residues" evidence="1">
    <location>
        <begin position="1"/>
        <end position="51"/>
    </location>
</feature>
<comment type="caution">
    <text evidence="2">The sequence shown here is derived from an EMBL/GenBank/DDBJ whole genome shotgun (WGS) entry which is preliminary data.</text>
</comment>
<sequence length="89" mass="10292">MNDDEMKAMNDTKRSQTDKKDQMNHDHMAMGHHGDMDHMHMDHDSEEEHAGMAKMQMEPGSVDHAAMDQMHMNHGAMDHMHMDHGSMDH</sequence>
<gene>
    <name evidence="2" type="ORF">Lpp126_03826</name>
</gene>
<feature type="region of interest" description="Disordered" evidence="1">
    <location>
        <begin position="1"/>
        <end position="53"/>
    </location>
</feature>
<organism evidence="2 3">
    <name type="scientific">Lacticaseibacillus paracasei subsp. paracasei Lpp126</name>
    <dbReference type="NCBI Taxonomy" id="1256206"/>
    <lineage>
        <taxon>Bacteria</taxon>
        <taxon>Bacillati</taxon>
        <taxon>Bacillota</taxon>
        <taxon>Bacilli</taxon>
        <taxon>Lactobacillales</taxon>
        <taxon>Lactobacillaceae</taxon>
        <taxon>Lacticaseibacillus</taxon>
    </lineage>
</organism>
<evidence type="ECO:0000256" key="1">
    <source>
        <dbReference type="SAM" id="MobiDB-lite"/>
    </source>
</evidence>
<reference evidence="2 3" key="1">
    <citation type="journal article" date="2013" name="PLoS ONE">
        <title>Lactobacillus paracasei comparative genomics: towards species pan-genome definition and exploitation of diversity.</title>
        <authorList>
            <person name="Smokvina T."/>
            <person name="Wels M."/>
            <person name="Polka J."/>
            <person name="Chervaux C."/>
            <person name="Brisse S."/>
            <person name="Boekhorst J."/>
            <person name="van Hylckama Vlieg J.E."/>
            <person name="Siezen R.J."/>
        </authorList>
    </citation>
    <scope>NUCLEOTIDE SEQUENCE [LARGE SCALE GENOMIC DNA]</scope>
    <source>
        <strain evidence="2 3">Lpp126</strain>
    </source>
</reference>
<dbReference type="EMBL" id="ANKC01000243">
    <property type="protein sequence ID" value="EPC84594.1"/>
    <property type="molecule type" value="Genomic_DNA"/>
</dbReference>